<dbReference type="Proteomes" id="UP000286482">
    <property type="component" value="Unassembled WGS sequence"/>
</dbReference>
<keyword evidence="3" id="KW-1185">Reference proteome</keyword>
<dbReference type="SUPFAM" id="SSF52317">
    <property type="entry name" value="Class I glutamine amidotransferase-like"/>
    <property type="match status" value="1"/>
</dbReference>
<name>A0A420EFS5_9ALTE</name>
<evidence type="ECO:0000313" key="3">
    <source>
        <dbReference type="Proteomes" id="UP000286482"/>
    </source>
</evidence>
<protein>
    <recommendedName>
        <fullName evidence="1">ThuA-like domain-containing protein</fullName>
    </recommendedName>
</protein>
<comment type="caution">
    <text evidence="2">The sequence shown here is derived from an EMBL/GenBank/DDBJ whole genome shotgun (WGS) entry which is preliminary data.</text>
</comment>
<evidence type="ECO:0000313" key="2">
    <source>
        <dbReference type="EMBL" id="RKF19555.1"/>
    </source>
</evidence>
<dbReference type="RefSeq" id="WP_120353560.1">
    <property type="nucleotide sequence ID" value="NZ_RAQO01000004.1"/>
</dbReference>
<gene>
    <name evidence="2" type="ORF">DBZ36_03565</name>
</gene>
<evidence type="ECO:0000259" key="1">
    <source>
        <dbReference type="Pfam" id="PF06283"/>
    </source>
</evidence>
<accession>A0A420EFS5</accession>
<dbReference type="PANTHER" id="PTHR40469">
    <property type="entry name" value="SECRETED GLYCOSYL HYDROLASE"/>
    <property type="match status" value="1"/>
</dbReference>
<feature type="domain" description="ThuA-like" evidence="1">
    <location>
        <begin position="7"/>
        <end position="218"/>
    </location>
</feature>
<dbReference type="OrthoDB" id="338827at2"/>
<reference evidence="2 3" key="1">
    <citation type="submission" date="2018-09" db="EMBL/GenBank/DDBJ databases">
        <authorList>
            <person name="Wang Z."/>
        </authorList>
    </citation>
    <scope>NUCLEOTIDE SEQUENCE [LARGE SCALE GENOMIC DNA]</scope>
    <source>
        <strain evidence="2 3">ALS 81</strain>
    </source>
</reference>
<sequence length="242" mass="27072">MQAPKTALIVWGGWDGHEPQAIAQFFAQQIRELGMQVTISDSLDSFADLTQLSSYSLIVPIWTMGEIPDKYVENICEAVASGVGLAGCHGGMCDAFRSSVLWQFMTGGNWVSHPGGDGVKQRIHFKNRDSELSAGLRDFDIETEHYYLQVDPANNVLATTIFPSINWYHSANGMVEMPVMWTKMWATGRVFYNALGHNLAIVSDSNVSEMMRRGFEWAANSREAALQHGYTKDMYSNNLQNY</sequence>
<dbReference type="InterPro" id="IPR029010">
    <property type="entry name" value="ThuA-like"/>
</dbReference>
<dbReference type="PANTHER" id="PTHR40469:SF2">
    <property type="entry name" value="GALACTOSE-BINDING DOMAIN-LIKE SUPERFAMILY PROTEIN"/>
    <property type="match status" value="1"/>
</dbReference>
<dbReference type="EMBL" id="RAQO01000004">
    <property type="protein sequence ID" value="RKF19555.1"/>
    <property type="molecule type" value="Genomic_DNA"/>
</dbReference>
<dbReference type="InterPro" id="IPR029062">
    <property type="entry name" value="Class_I_gatase-like"/>
</dbReference>
<dbReference type="Gene3D" id="3.40.50.880">
    <property type="match status" value="1"/>
</dbReference>
<organism evidence="2 3">
    <name type="scientific">Alginatibacterium sediminis</name>
    <dbReference type="NCBI Taxonomy" id="2164068"/>
    <lineage>
        <taxon>Bacteria</taxon>
        <taxon>Pseudomonadati</taxon>
        <taxon>Pseudomonadota</taxon>
        <taxon>Gammaproteobacteria</taxon>
        <taxon>Alteromonadales</taxon>
        <taxon>Alteromonadaceae</taxon>
        <taxon>Alginatibacterium</taxon>
    </lineage>
</organism>
<dbReference type="AlphaFoldDB" id="A0A420EFS5"/>
<dbReference type="Pfam" id="PF06283">
    <property type="entry name" value="ThuA"/>
    <property type="match status" value="1"/>
</dbReference>
<proteinExistence type="predicted"/>